<dbReference type="InterPro" id="IPR038257">
    <property type="entry name" value="CRISPR-assoc_Cas3_HD_sf"/>
</dbReference>
<keyword evidence="3" id="KW-0540">Nuclease</keyword>
<keyword evidence="7" id="KW-0347">Helicase</keyword>
<dbReference type="NCBIfam" id="TIGR01587">
    <property type="entry name" value="cas3_core"/>
    <property type="match status" value="1"/>
</dbReference>
<evidence type="ECO:0000313" key="13">
    <source>
        <dbReference type="EMBL" id="PNR99106.1"/>
    </source>
</evidence>
<dbReference type="GO" id="GO:0046872">
    <property type="term" value="F:metal ion binding"/>
    <property type="evidence" value="ECO:0007669"/>
    <property type="project" value="UniProtKB-KW"/>
</dbReference>
<evidence type="ECO:0000256" key="7">
    <source>
        <dbReference type="ARBA" id="ARBA00022806"/>
    </source>
</evidence>
<organism evidence="13 14">
    <name type="scientific">Petrotoga mexicana DSM 14811</name>
    <dbReference type="NCBI Taxonomy" id="1122954"/>
    <lineage>
        <taxon>Bacteria</taxon>
        <taxon>Thermotogati</taxon>
        <taxon>Thermotogota</taxon>
        <taxon>Thermotogae</taxon>
        <taxon>Petrotogales</taxon>
        <taxon>Petrotogaceae</taxon>
        <taxon>Petrotoga</taxon>
    </lineage>
</organism>
<keyword evidence="9" id="KW-0051">Antiviral defense</keyword>
<comment type="similarity">
    <text evidence="2">In the central section; belongs to the CRISPR-associated helicase Cas3 family.</text>
</comment>
<keyword evidence="4" id="KW-0479">Metal-binding</keyword>
<dbReference type="GO" id="GO:0004518">
    <property type="term" value="F:nuclease activity"/>
    <property type="evidence" value="ECO:0007669"/>
    <property type="project" value="UniProtKB-KW"/>
</dbReference>
<evidence type="ECO:0000256" key="9">
    <source>
        <dbReference type="ARBA" id="ARBA00023118"/>
    </source>
</evidence>
<evidence type="ECO:0000256" key="6">
    <source>
        <dbReference type="ARBA" id="ARBA00022801"/>
    </source>
</evidence>
<dbReference type="PROSITE" id="PS51192">
    <property type="entry name" value="HELICASE_ATP_BIND_1"/>
    <property type="match status" value="1"/>
</dbReference>
<gene>
    <name evidence="13" type="ORF">X927_06665</name>
</gene>
<dbReference type="GO" id="GO:0005524">
    <property type="term" value="F:ATP binding"/>
    <property type="evidence" value="ECO:0007669"/>
    <property type="project" value="UniProtKB-KW"/>
</dbReference>
<dbReference type="InterPro" id="IPR054712">
    <property type="entry name" value="Cas3-like_dom"/>
</dbReference>
<evidence type="ECO:0000256" key="1">
    <source>
        <dbReference type="ARBA" id="ARBA00006847"/>
    </source>
</evidence>
<dbReference type="SUPFAM" id="SSF52540">
    <property type="entry name" value="P-loop containing nucleoside triphosphate hydrolases"/>
    <property type="match status" value="1"/>
</dbReference>
<dbReference type="InterPro" id="IPR027417">
    <property type="entry name" value="P-loop_NTPase"/>
</dbReference>
<dbReference type="Gene3D" id="3.40.50.300">
    <property type="entry name" value="P-loop containing nucleotide triphosphate hydrolases"/>
    <property type="match status" value="2"/>
</dbReference>
<comment type="caution">
    <text evidence="13">The sequence shown here is derived from an EMBL/GenBank/DDBJ whole genome shotgun (WGS) entry which is preliminary data.</text>
</comment>
<dbReference type="CDD" id="cd17930">
    <property type="entry name" value="DEXHc_cas3"/>
    <property type="match status" value="1"/>
</dbReference>
<comment type="similarity">
    <text evidence="1">In the N-terminal section; belongs to the CRISPR-associated nuclease Cas3-HD family.</text>
</comment>
<evidence type="ECO:0008006" key="15">
    <source>
        <dbReference type="Google" id="ProtNLM"/>
    </source>
</evidence>
<keyword evidence="14" id="KW-1185">Reference proteome</keyword>
<dbReference type="InterPro" id="IPR014001">
    <property type="entry name" value="Helicase_ATP-bd"/>
</dbReference>
<keyword evidence="8" id="KW-0067">ATP-binding</keyword>
<dbReference type="RefSeq" id="WP_103077274.1">
    <property type="nucleotide sequence ID" value="NZ_AZRN01000025.1"/>
</dbReference>
<evidence type="ECO:0000256" key="8">
    <source>
        <dbReference type="ARBA" id="ARBA00022840"/>
    </source>
</evidence>
<dbReference type="GO" id="GO:0004386">
    <property type="term" value="F:helicase activity"/>
    <property type="evidence" value="ECO:0007669"/>
    <property type="project" value="UniProtKB-KW"/>
</dbReference>
<dbReference type="SMART" id="SM00487">
    <property type="entry name" value="DEXDc"/>
    <property type="match status" value="1"/>
</dbReference>
<evidence type="ECO:0000256" key="10">
    <source>
        <dbReference type="SAM" id="Coils"/>
    </source>
</evidence>
<dbReference type="AlphaFoldDB" id="A0A2K1P8T2"/>
<dbReference type="EMBL" id="AZRN01000025">
    <property type="protein sequence ID" value="PNR99106.1"/>
    <property type="molecule type" value="Genomic_DNA"/>
</dbReference>
<dbReference type="GO" id="GO:0003676">
    <property type="term" value="F:nucleic acid binding"/>
    <property type="evidence" value="ECO:0007669"/>
    <property type="project" value="InterPro"/>
</dbReference>
<feature type="domain" description="HD Cas3-type" evidence="12">
    <location>
        <begin position="14"/>
        <end position="184"/>
    </location>
</feature>
<dbReference type="NCBIfam" id="TIGR01596">
    <property type="entry name" value="cas3_HD"/>
    <property type="match status" value="1"/>
</dbReference>
<dbReference type="Pfam" id="PF00270">
    <property type="entry name" value="DEAD"/>
    <property type="match status" value="1"/>
</dbReference>
<keyword evidence="5" id="KW-0547">Nucleotide-binding</keyword>
<dbReference type="InterPro" id="IPR011545">
    <property type="entry name" value="DEAD/DEAH_box_helicase_dom"/>
</dbReference>
<dbReference type="PROSITE" id="PS51643">
    <property type="entry name" value="HD_CAS3"/>
    <property type="match status" value="1"/>
</dbReference>
<evidence type="ECO:0000313" key="14">
    <source>
        <dbReference type="Proteomes" id="UP000236604"/>
    </source>
</evidence>
<dbReference type="Proteomes" id="UP000236604">
    <property type="component" value="Unassembled WGS sequence"/>
</dbReference>
<dbReference type="CDD" id="cd09641">
    <property type="entry name" value="Cas3''_I"/>
    <property type="match status" value="1"/>
</dbReference>
<dbReference type="InterPro" id="IPR006474">
    <property type="entry name" value="Helicase_Cas3_CRISPR-ass_core"/>
</dbReference>
<keyword evidence="6" id="KW-0378">Hydrolase</keyword>
<protein>
    <recommendedName>
        <fullName evidence="15">CRISPR-associated protein Cas3</fullName>
    </recommendedName>
</protein>
<dbReference type="InterPro" id="IPR006483">
    <property type="entry name" value="CRISPR-assoc_Cas3_HD"/>
</dbReference>
<evidence type="ECO:0000259" key="11">
    <source>
        <dbReference type="PROSITE" id="PS51192"/>
    </source>
</evidence>
<dbReference type="Gene3D" id="1.10.3210.30">
    <property type="match status" value="1"/>
</dbReference>
<evidence type="ECO:0000256" key="3">
    <source>
        <dbReference type="ARBA" id="ARBA00022722"/>
    </source>
</evidence>
<accession>A0A2K1P8T2</accession>
<feature type="domain" description="Helicase ATP-binding" evidence="11">
    <location>
        <begin position="231"/>
        <end position="414"/>
    </location>
</feature>
<evidence type="ECO:0000256" key="2">
    <source>
        <dbReference type="ARBA" id="ARBA00009046"/>
    </source>
</evidence>
<name>A0A2K1P8T2_9BACT</name>
<feature type="coiled-coil region" evidence="10">
    <location>
        <begin position="640"/>
        <end position="667"/>
    </location>
</feature>
<evidence type="ECO:0000256" key="4">
    <source>
        <dbReference type="ARBA" id="ARBA00022723"/>
    </source>
</evidence>
<sequence>METTKLFGFLNGQESHPGKLLKDHLKGVFEKSKEISNFHGDNELVETLKHICLTHDVAKSHVKFQKYLKTKKGHYPHSEPSSYLTFMLTKDIFQAEIVRRHHSYQLNFEDIMSFWRNLNYQDVIKALEEFLDLSKIEYLTEKEWKRLIFQSWHSQYLLNKTVKAEDLWFNTRIENSIFITSDRLDALNVDRINFDKISYQQDRFDKFLESLPKNHLSDWKNEIRESTLSNVDTISEPGIYTITLPTGAGKTITGLQASMKLANKLSLKTIIYVLPFISIVDQNSEVAKNIYDKVQEDHHLVSASKEKEDLDNLERFILSFRYFKEPLIVTTLAKFWEVLYSPNANDSMSFHRLKDAVVILDEPQSIPPEYWQGFGETMSFLSKKMGTFFILMTATQPKMAEGKELAPKSSFPKNRHSYNIINKKIFLSDIKQYTKERADNPSLIILNTKKEALKTFILLREHLKNNLFFLSTWVIPKERLDRIKQIKQLENKNLPRNLISTQVVEAGVDLDFDYIFKDLSPFDSIVQAAGRCNRRMLKELGTVTVAEIVDDESDNERSYASYVYDSISLNNTKEIFAYKNKFSENEVQQLLDKYYKALSVSKYQKGPWYDIKEGNWSNYKPLIEEHLYEDVVFVDVDGTVSNKLYEVESLEHSLENYERKKQLWKEIQDYSINVPHKELEEWETHYNEVFLEEDKKLVYKGNGVWLITQLGIGEIYSEEVGFIPYELKEDFYG</sequence>
<reference evidence="13 14" key="1">
    <citation type="submission" date="2013-12" db="EMBL/GenBank/DDBJ databases">
        <title>Comparative genomics of Petrotoga isolates.</title>
        <authorList>
            <person name="Nesbo C.L."/>
            <person name="Charchuk R."/>
            <person name="Chow K."/>
        </authorList>
    </citation>
    <scope>NUCLEOTIDE SEQUENCE [LARGE SCALE GENOMIC DNA]</scope>
    <source>
        <strain evidence="13 14">DSM 14811</strain>
    </source>
</reference>
<evidence type="ECO:0000256" key="5">
    <source>
        <dbReference type="ARBA" id="ARBA00022741"/>
    </source>
</evidence>
<dbReference type="GO" id="GO:0016787">
    <property type="term" value="F:hydrolase activity"/>
    <property type="evidence" value="ECO:0007669"/>
    <property type="project" value="UniProtKB-KW"/>
</dbReference>
<dbReference type="Pfam" id="PF22590">
    <property type="entry name" value="Cas3-like_C_2"/>
    <property type="match status" value="1"/>
</dbReference>
<evidence type="ECO:0000259" key="12">
    <source>
        <dbReference type="PROSITE" id="PS51643"/>
    </source>
</evidence>
<keyword evidence="10" id="KW-0175">Coiled coil</keyword>
<proteinExistence type="inferred from homology"/>
<dbReference type="GO" id="GO:0051607">
    <property type="term" value="P:defense response to virus"/>
    <property type="evidence" value="ECO:0007669"/>
    <property type="project" value="UniProtKB-KW"/>
</dbReference>